<gene>
    <name evidence="2" type="ORF">V1264_015673</name>
</gene>
<dbReference type="EMBL" id="JBAMIC010000004">
    <property type="protein sequence ID" value="KAK7107822.1"/>
    <property type="molecule type" value="Genomic_DNA"/>
</dbReference>
<comment type="caution">
    <text evidence="2">The sequence shown here is derived from an EMBL/GenBank/DDBJ whole genome shotgun (WGS) entry which is preliminary data.</text>
</comment>
<feature type="chain" id="PRO_5042934687" description="Apple domain-containing protein" evidence="1">
    <location>
        <begin position="25"/>
        <end position="139"/>
    </location>
</feature>
<evidence type="ECO:0000313" key="2">
    <source>
        <dbReference type="EMBL" id="KAK7107822.1"/>
    </source>
</evidence>
<sequence length="139" mass="15143">MRHRTFCGMLPVLFVLTFVIFVQGQGVKQNKADRIPFLSGLIFTENVLFSQAVVSTVACAKLCLKTKTCTTFTHRKATPTTLSACRGHSGYFTAISPGENIAGTGVYHFREIEAAVIETTPEITALAETTAQANWLLAE</sequence>
<keyword evidence="3" id="KW-1185">Reference proteome</keyword>
<reference evidence="2 3" key="1">
    <citation type="submission" date="2024-02" db="EMBL/GenBank/DDBJ databases">
        <title>Chromosome-scale genome assembly of the rough periwinkle Littorina saxatilis.</title>
        <authorList>
            <person name="De Jode A."/>
            <person name="Faria R."/>
            <person name="Formenti G."/>
            <person name="Sims Y."/>
            <person name="Smith T.P."/>
            <person name="Tracey A."/>
            <person name="Wood J.M.D."/>
            <person name="Zagrodzka Z.B."/>
            <person name="Johannesson K."/>
            <person name="Butlin R.K."/>
            <person name="Leder E.H."/>
        </authorList>
    </citation>
    <scope>NUCLEOTIDE SEQUENCE [LARGE SCALE GENOMIC DNA]</scope>
    <source>
        <strain evidence="2">Snail1</strain>
        <tissue evidence="2">Muscle</tissue>
    </source>
</reference>
<organism evidence="2 3">
    <name type="scientific">Littorina saxatilis</name>
    <dbReference type="NCBI Taxonomy" id="31220"/>
    <lineage>
        <taxon>Eukaryota</taxon>
        <taxon>Metazoa</taxon>
        <taxon>Spiralia</taxon>
        <taxon>Lophotrochozoa</taxon>
        <taxon>Mollusca</taxon>
        <taxon>Gastropoda</taxon>
        <taxon>Caenogastropoda</taxon>
        <taxon>Littorinimorpha</taxon>
        <taxon>Littorinoidea</taxon>
        <taxon>Littorinidae</taxon>
        <taxon>Littorina</taxon>
    </lineage>
</organism>
<accession>A0AAN9GGQ8</accession>
<dbReference type="Proteomes" id="UP001374579">
    <property type="component" value="Unassembled WGS sequence"/>
</dbReference>
<proteinExistence type="predicted"/>
<protein>
    <recommendedName>
        <fullName evidence="4">Apple domain-containing protein</fullName>
    </recommendedName>
</protein>
<keyword evidence="1" id="KW-0732">Signal</keyword>
<dbReference type="AlphaFoldDB" id="A0AAN9GGQ8"/>
<name>A0AAN9GGQ8_9CAEN</name>
<feature type="signal peptide" evidence="1">
    <location>
        <begin position="1"/>
        <end position="24"/>
    </location>
</feature>
<evidence type="ECO:0000313" key="3">
    <source>
        <dbReference type="Proteomes" id="UP001374579"/>
    </source>
</evidence>
<evidence type="ECO:0000256" key="1">
    <source>
        <dbReference type="SAM" id="SignalP"/>
    </source>
</evidence>
<evidence type="ECO:0008006" key="4">
    <source>
        <dbReference type="Google" id="ProtNLM"/>
    </source>
</evidence>